<protein>
    <submittedName>
        <fullName evidence="2">Carbohydrate esterase family 3 protein</fullName>
    </submittedName>
</protein>
<reference evidence="2" key="1">
    <citation type="journal article" date="2020" name="Stud. Mycol.">
        <title>101 Dothideomycetes genomes: a test case for predicting lifestyles and emergence of pathogens.</title>
        <authorList>
            <person name="Haridas S."/>
            <person name="Albert R."/>
            <person name="Binder M."/>
            <person name="Bloem J."/>
            <person name="Labutti K."/>
            <person name="Salamov A."/>
            <person name="Andreopoulos B."/>
            <person name="Baker S."/>
            <person name="Barry K."/>
            <person name="Bills G."/>
            <person name="Bluhm B."/>
            <person name="Cannon C."/>
            <person name="Castanera R."/>
            <person name="Culley D."/>
            <person name="Daum C."/>
            <person name="Ezra D."/>
            <person name="Gonzalez J."/>
            <person name="Henrissat B."/>
            <person name="Kuo A."/>
            <person name="Liang C."/>
            <person name="Lipzen A."/>
            <person name="Lutzoni F."/>
            <person name="Magnuson J."/>
            <person name="Mondo S."/>
            <person name="Nolan M."/>
            <person name="Ohm R."/>
            <person name="Pangilinan J."/>
            <person name="Park H.-J."/>
            <person name="Ramirez L."/>
            <person name="Alfaro M."/>
            <person name="Sun H."/>
            <person name="Tritt A."/>
            <person name="Yoshinaga Y."/>
            <person name="Zwiers L.-H."/>
            <person name="Turgeon B."/>
            <person name="Goodwin S."/>
            <person name="Spatafora J."/>
            <person name="Crous P."/>
            <person name="Grigoriev I."/>
        </authorList>
    </citation>
    <scope>NUCLEOTIDE SEQUENCE</scope>
    <source>
        <strain evidence="2">CBS 690.94</strain>
    </source>
</reference>
<dbReference type="OrthoDB" id="6123at2759"/>
<evidence type="ECO:0000313" key="3">
    <source>
        <dbReference type="Proteomes" id="UP000799764"/>
    </source>
</evidence>
<proteinExistence type="predicted"/>
<dbReference type="EMBL" id="MU001502">
    <property type="protein sequence ID" value="KAF2443517.1"/>
    <property type="molecule type" value="Genomic_DNA"/>
</dbReference>
<gene>
    <name evidence="2" type="ORF">P171DRAFT_432760</name>
</gene>
<dbReference type="InterPro" id="IPR036514">
    <property type="entry name" value="SGNH_hydro_sf"/>
</dbReference>
<dbReference type="Gene3D" id="3.40.50.1110">
    <property type="entry name" value="SGNH hydrolase"/>
    <property type="match status" value="1"/>
</dbReference>
<evidence type="ECO:0000256" key="1">
    <source>
        <dbReference type="SAM" id="MobiDB-lite"/>
    </source>
</evidence>
<dbReference type="AlphaFoldDB" id="A0A9P4PGJ5"/>
<dbReference type="SUPFAM" id="SSF52266">
    <property type="entry name" value="SGNH hydrolase"/>
    <property type="match status" value="1"/>
</dbReference>
<dbReference type="PANTHER" id="PTHR30383:SF31">
    <property type="entry name" value="SGNH HYDROLASE-TYPE ESTERASE DOMAIN-CONTAINING PROTEIN-RELATED"/>
    <property type="match status" value="1"/>
</dbReference>
<keyword evidence="3" id="KW-1185">Reference proteome</keyword>
<dbReference type="GO" id="GO:0004622">
    <property type="term" value="F:phosphatidylcholine lysophospholipase activity"/>
    <property type="evidence" value="ECO:0007669"/>
    <property type="project" value="TreeGrafter"/>
</dbReference>
<name>A0A9P4PGJ5_9PLEO</name>
<dbReference type="PANTHER" id="PTHR30383">
    <property type="entry name" value="THIOESTERASE 1/PROTEASE 1/LYSOPHOSPHOLIPASE L1"/>
    <property type="match status" value="1"/>
</dbReference>
<accession>A0A9P4PGJ5</accession>
<organism evidence="2 3">
    <name type="scientific">Karstenula rhodostoma CBS 690.94</name>
    <dbReference type="NCBI Taxonomy" id="1392251"/>
    <lineage>
        <taxon>Eukaryota</taxon>
        <taxon>Fungi</taxon>
        <taxon>Dikarya</taxon>
        <taxon>Ascomycota</taxon>
        <taxon>Pezizomycotina</taxon>
        <taxon>Dothideomycetes</taxon>
        <taxon>Pleosporomycetidae</taxon>
        <taxon>Pleosporales</taxon>
        <taxon>Massarineae</taxon>
        <taxon>Didymosphaeriaceae</taxon>
        <taxon>Karstenula</taxon>
    </lineage>
</organism>
<feature type="compositionally biased region" description="Polar residues" evidence="1">
    <location>
        <begin position="142"/>
        <end position="165"/>
    </location>
</feature>
<sequence length="228" mass="24681">MYKLIEYLFEEIPNVTIILSTLLLNTNAGADERIRNIVNPQYEALVNSLQERQARIVLADLHPVVKAEELVNGTHPNDKGYEKLAEAWLGAIAEAGRKRLLVKPQNLGDPNINRPPKVGVHGNMGLFDSSKTFRDTHKATLSTVPTTHGNIPVAPTTSLGSTATPTKALPTPEVSCTRPVGQGPLEVGSQRPHCSILGKAPAYVSQILTSVVPQSNAARSNKPFWSGR</sequence>
<dbReference type="InterPro" id="IPR051532">
    <property type="entry name" value="Ester_Hydrolysis_Enzymes"/>
</dbReference>
<evidence type="ECO:0000313" key="2">
    <source>
        <dbReference type="EMBL" id="KAF2443517.1"/>
    </source>
</evidence>
<comment type="caution">
    <text evidence="2">The sequence shown here is derived from an EMBL/GenBank/DDBJ whole genome shotgun (WGS) entry which is preliminary data.</text>
</comment>
<dbReference type="Proteomes" id="UP000799764">
    <property type="component" value="Unassembled WGS sequence"/>
</dbReference>
<feature type="region of interest" description="Disordered" evidence="1">
    <location>
        <begin position="142"/>
        <end position="173"/>
    </location>
</feature>